<dbReference type="InterPro" id="IPR004378">
    <property type="entry name" value="F420H2_quin_Rdtase"/>
</dbReference>
<accession>R4YZG5</accession>
<keyword evidence="3" id="KW-0560">Oxidoreductase</keyword>
<dbReference type="PANTHER" id="PTHR39428">
    <property type="entry name" value="F420H(2)-DEPENDENT QUINONE REDUCTASE RV1261C"/>
    <property type="match status" value="1"/>
</dbReference>
<name>R4YZG5_9ACTN</name>
<dbReference type="eggNOG" id="COG4405">
    <property type="taxonomic scope" value="Bacteria"/>
</dbReference>
<dbReference type="NCBIfam" id="TIGR00026">
    <property type="entry name" value="hi_GC_TIGR00026"/>
    <property type="match status" value="1"/>
</dbReference>
<dbReference type="GO" id="GO:0070967">
    <property type="term" value="F:coenzyme F420 binding"/>
    <property type="evidence" value="ECO:0007669"/>
    <property type="project" value="TreeGrafter"/>
</dbReference>
<dbReference type="OrthoDB" id="8225825at2"/>
<comment type="catalytic activity">
    <reaction evidence="2">
        <text>oxidized coenzyme F420-(gamma-L-Glu)(n) + a quinol + H(+) = reduced coenzyme F420-(gamma-L-Glu)(n) + a quinone</text>
        <dbReference type="Rhea" id="RHEA:39663"/>
        <dbReference type="Rhea" id="RHEA-COMP:12939"/>
        <dbReference type="Rhea" id="RHEA-COMP:14378"/>
        <dbReference type="ChEBI" id="CHEBI:15378"/>
        <dbReference type="ChEBI" id="CHEBI:24646"/>
        <dbReference type="ChEBI" id="CHEBI:132124"/>
        <dbReference type="ChEBI" id="CHEBI:133980"/>
        <dbReference type="ChEBI" id="CHEBI:139511"/>
    </reaction>
</comment>
<protein>
    <submittedName>
        <fullName evidence="3">Putative enzyme</fullName>
        <ecNumber evidence="3">1.-.-.-</ecNumber>
    </submittedName>
</protein>
<dbReference type="HOGENOM" id="CLU_114921_1_0_11"/>
<keyword evidence="4" id="KW-1185">Reference proteome</keyword>
<dbReference type="Pfam" id="PF04075">
    <property type="entry name" value="F420H2_quin_red"/>
    <property type="match status" value="1"/>
</dbReference>
<reference evidence="3 4" key="1">
    <citation type="journal article" date="2013" name="ISME J.">
        <title>Metabolic model for the filamentous 'Candidatus Microthrix parvicella' based on genomic and metagenomic analyses.</title>
        <authorList>
            <person name="Jon McIlroy S."/>
            <person name="Kristiansen R."/>
            <person name="Albertsen M."/>
            <person name="Michael Karst S."/>
            <person name="Rossetti S."/>
            <person name="Lund Nielsen J."/>
            <person name="Tandoi V."/>
            <person name="James Seviour R."/>
            <person name="Nielsen P.H."/>
        </authorList>
    </citation>
    <scope>NUCLEOTIDE SEQUENCE [LARGE SCALE GENOMIC DNA]</scope>
    <source>
        <strain evidence="3 4">RN1</strain>
    </source>
</reference>
<dbReference type="PANTHER" id="PTHR39428:SF3">
    <property type="entry name" value="DEAZAFLAVIN-DEPENDENT NITROREDUCTASE"/>
    <property type="match status" value="1"/>
</dbReference>
<dbReference type="AlphaFoldDB" id="R4YZG5"/>
<organism evidence="3 4">
    <name type="scientific">Candidatus Neomicrothrix parvicella RN1</name>
    <dbReference type="NCBI Taxonomy" id="1229780"/>
    <lineage>
        <taxon>Bacteria</taxon>
        <taxon>Bacillati</taxon>
        <taxon>Actinomycetota</taxon>
        <taxon>Acidimicrobiia</taxon>
        <taxon>Acidimicrobiales</taxon>
        <taxon>Microthrixaceae</taxon>
        <taxon>Candidatus Neomicrothrix</taxon>
    </lineage>
</organism>
<evidence type="ECO:0000256" key="1">
    <source>
        <dbReference type="ARBA" id="ARBA00008710"/>
    </source>
</evidence>
<evidence type="ECO:0000256" key="2">
    <source>
        <dbReference type="ARBA" id="ARBA00049106"/>
    </source>
</evidence>
<dbReference type="Gene3D" id="2.30.110.10">
    <property type="entry name" value="Electron Transport, Fmn-binding Protein, Chain A"/>
    <property type="match status" value="1"/>
</dbReference>
<proteinExistence type="inferred from homology"/>
<dbReference type="EC" id="1.-.-.-" evidence="3"/>
<dbReference type="GO" id="GO:0005886">
    <property type="term" value="C:plasma membrane"/>
    <property type="evidence" value="ECO:0007669"/>
    <property type="project" value="TreeGrafter"/>
</dbReference>
<dbReference type="Proteomes" id="UP000018291">
    <property type="component" value="Unassembled WGS sequence"/>
</dbReference>
<dbReference type="RefSeq" id="WP_012227055.1">
    <property type="nucleotide sequence ID" value="NZ_HG422565.1"/>
</dbReference>
<evidence type="ECO:0000313" key="4">
    <source>
        <dbReference type="Proteomes" id="UP000018291"/>
    </source>
</evidence>
<comment type="similarity">
    <text evidence="1">Belongs to the F420H(2)-dependent quinone reductase family.</text>
</comment>
<dbReference type="EMBL" id="CANL01000023">
    <property type="protein sequence ID" value="CCM63843.1"/>
    <property type="molecule type" value="Genomic_DNA"/>
</dbReference>
<comment type="caution">
    <text evidence="3">The sequence shown here is derived from an EMBL/GenBank/DDBJ whole genome shotgun (WGS) entry which is preliminary data.</text>
</comment>
<gene>
    <name evidence="3" type="ORF">BN381_30039</name>
</gene>
<evidence type="ECO:0000313" key="3">
    <source>
        <dbReference type="EMBL" id="CCM63843.1"/>
    </source>
</evidence>
<dbReference type="InterPro" id="IPR012349">
    <property type="entry name" value="Split_barrel_FMN-bd"/>
</dbReference>
<dbReference type="STRING" id="1229780.BN381_30039"/>
<sequence>MPLIGMYVPSPWEPIATQVAQYESSGGEEGGEMEGAPCVILTTRGHKSGNLRKTPLIRVEHDGSYAVVASMGGAPNHPEWYHNLADEAEATIQDGAEVHELVARESGGKEKATWWKRATDVWPAYDDYQASTDRVIPLVLLERVQ</sequence>
<dbReference type="GO" id="GO:0052755">
    <property type="term" value="F:coenzyme F420H2:quinone oxidoreductase activity"/>
    <property type="evidence" value="ECO:0007669"/>
    <property type="project" value="RHEA"/>
</dbReference>